<keyword evidence="5" id="KW-1185">Reference proteome</keyword>
<dbReference type="InterPro" id="IPR009057">
    <property type="entry name" value="Homeodomain-like_sf"/>
</dbReference>
<evidence type="ECO:0000259" key="3">
    <source>
        <dbReference type="PROSITE" id="PS50977"/>
    </source>
</evidence>
<protein>
    <submittedName>
        <fullName evidence="4">TetR/AcrR family transcriptional regulator</fullName>
    </submittedName>
</protein>
<evidence type="ECO:0000313" key="5">
    <source>
        <dbReference type="Proteomes" id="UP000655751"/>
    </source>
</evidence>
<dbReference type="InterPro" id="IPR001647">
    <property type="entry name" value="HTH_TetR"/>
</dbReference>
<feature type="DNA-binding region" description="H-T-H motif" evidence="2">
    <location>
        <begin position="38"/>
        <end position="57"/>
    </location>
</feature>
<dbReference type="RefSeq" id="WP_196151816.1">
    <property type="nucleotide sequence ID" value="NZ_JADMLG010000011.1"/>
</dbReference>
<proteinExistence type="predicted"/>
<gene>
    <name evidence="4" type="ORF">IT779_24845</name>
</gene>
<dbReference type="EMBL" id="JADMLG010000011">
    <property type="protein sequence ID" value="MBH0779501.1"/>
    <property type="molecule type" value="Genomic_DNA"/>
</dbReference>
<evidence type="ECO:0000256" key="2">
    <source>
        <dbReference type="PROSITE-ProRule" id="PRU00335"/>
    </source>
</evidence>
<dbReference type="PANTHER" id="PTHR30055">
    <property type="entry name" value="HTH-TYPE TRANSCRIPTIONAL REGULATOR RUTR"/>
    <property type="match status" value="1"/>
</dbReference>
<name>A0A931IE29_9NOCA</name>
<dbReference type="PROSITE" id="PS50977">
    <property type="entry name" value="HTH_TETR_2"/>
    <property type="match status" value="1"/>
</dbReference>
<dbReference type="SUPFAM" id="SSF46689">
    <property type="entry name" value="Homeodomain-like"/>
    <property type="match status" value="1"/>
</dbReference>
<dbReference type="PANTHER" id="PTHR30055:SF226">
    <property type="entry name" value="HTH-TYPE TRANSCRIPTIONAL REGULATOR PKSA"/>
    <property type="match status" value="1"/>
</dbReference>
<organism evidence="4 5">
    <name type="scientific">Nocardia bovistercoris</name>
    <dbReference type="NCBI Taxonomy" id="2785916"/>
    <lineage>
        <taxon>Bacteria</taxon>
        <taxon>Bacillati</taxon>
        <taxon>Actinomycetota</taxon>
        <taxon>Actinomycetes</taxon>
        <taxon>Mycobacteriales</taxon>
        <taxon>Nocardiaceae</taxon>
        <taxon>Nocardia</taxon>
    </lineage>
</organism>
<accession>A0A931IE29</accession>
<reference evidence="4" key="1">
    <citation type="submission" date="2020-11" db="EMBL/GenBank/DDBJ databases">
        <title>Nocardia NEAU-351.nov., a novel actinomycete isolated from the cow dung.</title>
        <authorList>
            <person name="Zhang X."/>
        </authorList>
    </citation>
    <scope>NUCLEOTIDE SEQUENCE</scope>
    <source>
        <strain evidence="4">NEAU-351</strain>
    </source>
</reference>
<evidence type="ECO:0000256" key="1">
    <source>
        <dbReference type="ARBA" id="ARBA00023125"/>
    </source>
</evidence>
<keyword evidence="1 2" id="KW-0238">DNA-binding</keyword>
<dbReference type="AlphaFoldDB" id="A0A931IE29"/>
<sequence length="210" mass="23255">MSRRGWAGVPPESQDEGGRRILEATARCVKRLGAEQTTLAAVAEESGISRRTIYRYFDGIEDLFAAVGRGAMDDFQTRLDEATAGLTDVVTLVVESLAFAIEEVPRDPLLHLLVATGHMKTFGQIVMSPLMVDYCRRVVVESKADWAALGYDEAALNDLIVFMQRILQSFLVAPEPALEPPELRAFLRRWLGPAVLVRGQWRPTPGDTAR</sequence>
<dbReference type="Proteomes" id="UP000655751">
    <property type="component" value="Unassembled WGS sequence"/>
</dbReference>
<dbReference type="Gene3D" id="1.10.357.10">
    <property type="entry name" value="Tetracycline Repressor, domain 2"/>
    <property type="match status" value="1"/>
</dbReference>
<dbReference type="Pfam" id="PF00440">
    <property type="entry name" value="TetR_N"/>
    <property type="match status" value="1"/>
</dbReference>
<dbReference type="InterPro" id="IPR050109">
    <property type="entry name" value="HTH-type_TetR-like_transc_reg"/>
</dbReference>
<comment type="caution">
    <text evidence="4">The sequence shown here is derived from an EMBL/GenBank/DDBJ whole genome shotgun (WGS) entry which is preliminary data.</text>
</comment>
<evidence type="ECO:0000313" key="4">
    <source>
        <dbReference type="EMBL" id="MBH0779501.1"/>
    </source>
</evidence>
<dbReference type="GO" id="GO:0000976">
    <property type="term" value="F:transcription cis-regulatory region binding"/>
    <property type="evidence" value="ECO:0007669"/>
    <property type="project" value="TreeGrafter"/>
</dbReference>
<feature type="domain" description="HTH tetR-type" evidence="3">
    <location>
        <begin position="15"/>
        <end position="75"/>
    </location>
</feature>
<dbReference type="GO" id="GO:0003700">
    <property type="term" value="F:DNA-binding transcription factor activity"/>
    <property type="evidence" value="ECO:0007669"/>
    <property type="project" value="TreeGrafter"/>
</dbReference>